<dbReference type="GeneID" id="85494184"/>
<evidence type="ECO:0000313" key="6">
    <source>
        <dbReference type="Proteomes" id="UP001233271"/>
    </source>
</evidence>
<evidence type="ECO:0000256" key="2">
    <source>
        <dbReference type="ARBA" id="ARBA00022741"/>
    </source>
</evidence>
<dbReference type="SUPFAM" id="SSF52540">
    <property type="entry name" value="P-loop containing nucleoside triphosphate hydrolases"/>
    <property type="match status" value="1"/>
</dbReference>
<evidence type="ECO:0000256" key="1">
    <source>
        <dbReference type="ARBA" id="ARBA00004342"/>
    </source>
</evidence>
<dbReference type="NCBIfam" id="TIGR00231">
    <property type="entry name" value="small_GTP"/>
    <property type="match status" value="1"/>
</dbReference>
<protein>
    <submittedName>
        <fullName evidence="5">Uncharacterized protein</fullName>
    </submittedName>
</protein>
<dbReference type="CDD" id="cd00876">
    <property type="entry name" value="Ras"/>
    <property type="match status" value="1"/>
</dbReference>
<dbReference type="InterPro" id="IPR001806">
    <property type="entry name" value="Small_GTPase"/>
</dbReference>
<dbReference type="InterPro" id="IPR027417">
    <property type="entry name" value="P-loop_NTPase"/>
</dbReference>
<comment type="subcellular location">
    <subcellularLocation>
        <location evidence="1">Cell membrane</location>
        <topology evidence="1">Lipid-anchor</topology>
        <orientation evidence="1">Cytoplasmic side</orientation>
    </subcellularLocation>
</comment>
<dbReference type="KEGG" id="ccac:CcaHIS019_0303840"/>
<dbReference type="Gene3D" id="3.40.50.300">
    <property type="entry name" value="P-loop containing nucleotide triphosphate hydrolases"/>
    <property type="match status" value="1"/>
</dbReference>
<dbReference type="InterPro" id="IPR005225">
    <property type="entry name" value="Small_GTP-bd"/>
</dbReference>
<dbReference type="PANTHER" id="PTHR24070">
    <property type="entry name" value="RAS, DI-RAS, AND RHEB FAMILY MEMBERS OF SMALL GTPASE SUPERFAMILY"/>
    <property type="match status" value="1"/>
</dbReference>
<dbReference type="SMART" id="SM00174">
    <property type="entry name" value="RHO"/>
    <property type="match status" value="1"/>
</dbReference>
<evidence type="ECO:0000256" key="4">
    <source>
        <dbReference type="SAM" id="MobiDB-lite"/>
    </source>
</evidence>
<dbReference type="AlphaFoldDB" id="A0AA48I610"/>
<dbReference type="InterPro" id="IPR020849">
    <property type="entry name" value="Small_GTPase_Ras-type"/>
</dbReference>
<dbReference type="PROSITE" id="PS51419">
    <property type="entry name" value="RAB"/>
    <property type="match status" value="1"/>
</dbReference>
<evidence type="ECO:0000313" key="5">
    <source>
        <dbReference type="EMBL" id="BEI90314.1"/>
    </source>
</evidence>
<gene>
    <name evidence="5" type="ORF">CcaverHIS019_0303840</name>
</gene>
<sequence length="163" mass="18364">MRCFRVAIMGSGGVGKSAVVLRFMNGEFLDIYDPTIEDSYRRQFDVDGQPCVLDILDTAGTDQYLTFNDLFIRDSQGFVLVFSLTQRDTFEDLRRVRMDIERLKAPGGQHVPMVIVGNKADLDMYRDVMYDEGIKLAAEANDTTQTSTKCSPQSRVRSAQTPC</sequence>
<evidence type="ECO:0000256" key="3">
    <source>
        <dbReference type="ARBA" id="ARBA00023134"/>
    </source>
</evidence>
<dbReference type="RefSeq" id="XP_060455579.1">
    <property type="nucleotide sequence ID" value="XM_060598825.1"/>
</dbReference>
<dbReference type="PROSITE" id="PS51421">
    <property type="entry name" value="RAS"/>
    <property type="match status" value="1"/>
</dbReference>
<feature type="region of interest" description="Disordered" evidence="4">
    <location>
        <begin position="141"/>
        <end position="163"/>
    </location>
</feature>
<proteinExistence type="predicted"/>
<accession>A0AA48I610</accession>
<organism evidence="5 6">
    <name type="scientific">Cutaneotrichosporon cavernicola</name>
    <dbReference type="NCBI Taxonomy" id="279322"/>
    <lineage>
        <taxon>Eukaryota</taxon>
        <taxon>Fungi</taxon>
        <taxon>Dikarya</taxon>
        <taxon>Basidiomycota</taxon>
        <taxon>Agaricomycotina</taxon>
        <taxon>Tremellomycetes</taxon>
        <taxon>Trichosporonales</taxon>
        <taxon>Trichosporonaceae</taxon>
        <taxon>Cutaneotrichosporon</taxon>
    </lineage>
</organism>
<dbReference type="SMART" id="SM00175">
    <property type="entry name" value="RAB"/>
    <property type="match status" value="1"/>
</dbReference>
<dbReference type="Proteomes" id="UP001233271">
    <property type="component" value="Chromosome 3"/>
</dbReference>
<dbReference type="GO" id="GO:0003924">
    <property type="term" value="F:GTPase activity"/>
    <property type="evidence" value="ECO:0007669"/>
    <property type="project" value="InterPro"/>
</dbReference>
<keyword evidence="2" id="KW-0547">Nucleotide-binding</keyword>
<dbReference type="Pfam" id="PF00071">
    <property type="entry name" value="Ras"/>
    <property type="match status" value="1"/>
</dbReference>
<keyword evidence="6" id="KW-1185">Reference proteome</keyword>
<keyword evidence="3" id="KW-0342">GTP-binding</keyword>
<dbReference type="GO" id="GO:0007165">
    <property type="term" value="P:signal transduction"/>
    <property type="evidence" value="ECO:0007669"/>
    <property type="project" value="InterPro"/>
</dbReference>
<dbReference type="PRINTS" id="PR00449">
    <property type="entry name" value="RASTRNSFRMNG"/>
</dbReference>
<dbReference type="EMBL" id="AP028214">
    <property type="protein sequence ID" value="BEI90314.1"/>
    <property type="molecule type" value="Genomic_DNA"/>
</dbReference>
<dbReference type="SMART" id="SM00173">
    <property type="entry name" value="RAS"/>
    <property type="match status" value="1"/>
</dbReference>
<reference evidence="5" key="1">
    <citation type="journal article" date="2023" name="BMC Genomics">
        <title>Chromosome-level genome assemblies of Cutaneotrichosporon spp. (Trichosporonales, Basidiomycota) reveal imbalanced evolution between nucleotide sequences and chromosome synteny.</title>
        <authorList>
            <person name="Kobayashi Y."/>
            <person name="Kayamori A."/>
            <person name="Aoki K."/>
            <person name="Shiwa Y."/>
            <person name="Matsutani M."/>
            <person name="Fujita N."/>
            <person name="Sugita T."/>
            <person name="Iwasaki W."/>
            <person name="Tanaka N."/>
            <person name="Takashima M."/>
        </authorList>
    </citation>
    <scope>NUCLEOTIDE SEQUENCE</scope>
    <source>
        <strain evidence="5">HIS019</strain>
    </source>
</reference>
<dbReference type="GO" id="GO:0005525">
    <property type="term" value="F:GTP binding"/>
    <property type="evidence" value="ECO:0007669"/>
    <property type="project" value="UniProtKB-KW"/>
</dbReference>
<dbReference type="GO" id="GO:0005886">
    <property type="term" value="C:plasma membrane"/>
    <property type="evidence" value="ECO:0007669"/>
    <property type="project" value="UniProtKB-SubCell"/>
</dbReference>
<name>A0AA48I610_9TREE</name>